<gene>
    <name evidence="1" type="ORF">BLA29_010505</name>
</gene>
<dbReference type="SUPFAM" id="SSF143548">
    <property type="entry name" value="Serine metabolism enzymes domain"/>
    <property type="match status" value="1"/>
</dbReference>
<feature type="non-terminal residue" evidence="1">
    <location>
        <position position="1"/>
    </location>
</feature>
<feature type="non-terminal residue" evidence="1">
    <location>
        <position position="235"/>
    </location>
</feature>
<dbReference type="InterPro" id="IPR029009">
    <property type="entry name" value="ASB_dom_sf"/>
</dbReference>
<evidence type="ECO:0000313" key="1">
    <source>
        <dbReference type="EMBL" id="OTF73609.1"/>
    </source>
</evidence>
<dbReference type="Gene3D" id="3.40.50.720">
    <property type="entry name" value="NAD(P)-binding Rossmann-like Domain"/>
    <property type="match status" value="1"/>
</dbReference>
<protein>
    <submittedName>
        <fullName evidence="1">D-3-phosphoglycerate dehydrogenase-like protein</fullName>
    </submittedName>
</protein>
<name>A0A1Y3AYL1_EURMA</name>
<dbReference type="EMBL" id="MUJZ01050878">
    <property type="protein sequence ID" value="OTF73609.1"/>
    <property type="molecule type" value="Genomic_DNA"/>
</dbReference>
<dbReference type="FunFam" id="3.40.50.720:FF:000616">
    <property type="entry name" value="D-3-phosphoglycerate dehydrogenase 2 chloroplastic"/>
    <property type="match status" value="1"/>
</dbReference>
<dbReference type="Proteomes" id="UP000194236">
    <property type="component" value="Unassembled WGS sequence"/>
</dbReference>
<sequence>HPLVVCTPHLGASTKEAQNNVAKDIARQFLDIMNGKSVPGVVNAPLLSEMLKHQNLLWTRLGRNIGMVAAMDSPKARSLKISINGNEARKVAKLIRETVLVGFLSTITGKEVKLISASNLAQEMNVEAKLEPNDTDGHCCFSTVRLQTETGNEYVAIPQGRRSYLTEMNGHRFEPAIVMNGHLTIVELINSTDYEKMMKTMATNMAINSVTRSNDHSLVAIHSTESLSTFSYVDH</sequence>
<organism evidence="1 2">
    <name type="scientific">Euroglyphus maynei</name>
    <name type="common">Mayne's house dust mite</name>
    <dbReference type="NCBI Taxonomy" id="6958"/>
    <lineage>
        <taxon>Eukaryota</taxon>
        <taxon>Metazoa</taxon>
        <taxon>Ecdysozoa</taxon>
        <taxon>Arthropoda</taxon>
        <taxon>Chelicerata</taxon>
        <taxon>Arachnida</taxon>
        <taxon>Acari</taxon>
        <taxon>Acariformes</taxon>
        <taxon>Sarcoptiformes</taxon>
        <taxon>Astigmata</taxon>
        <taxon>Psoroptidia</taxon>
        <taxon>Analgoidea</taxon>
        <taxon>Pyroglyphidae</taxon>
        <taxon>Pyroglyphinae</taxon>
        <taxon>Euroglyphus</taxon>
    </lineage>
</organism>
<dbReference type="Gene3D" id="3.30.1330.90">
    <property type="entry name" value="D-3-phosphoglycerate dehydrogenase, domain 3"/>
    <property type="match status" value="1"/>
</dbReference>
<dbReference type="AlphaFoldDB" id="A0A1Y3AYL1"/>
<accession>A0A1Y3AYL1</accession>
<comment type="caution">
    <text evidence="1">The sequence shown here is derived from an EMBL/GenBank/DDBJ whole genome shotgun (WGS) entry which is preliminary data.</text>
</comment>
<evidence type="ECO:0000313" key="2">
    <source>
        <dbReference type="Proteomes" id="UP000194236"/>
    </source>
</evidence>
<reference evidence="1 2" key="1">
    <citation type="submission" date="2017-03" db="EMBL/GenBank/DDBJ databases">
        <title>Genome Survey of Euroglyphus maynei.</title>
        <authorList>
            <person name="Arlian L.G."/>
            <person name="Morgan M.S."/>
            <person name="Rider S.D."/>
        </authorList>
    </citation>
    <scope>NUCLEOTIDE SEQUENCE [LARGE SCALE GENOMIC DNA]</scope>
    <source>
        <strain evidence="1">Arlian Lab</strain>
        <tissue evidence="1">Whole body</tissue>
    </source>
</reference>
<keyword evidence="2" id="KW-1185">Reference proteome</keyword>
<dbReference type="OrthoDB" id="1621027at2759"/>
<proteinExistence type="predicted"/>